<evidence type="ECO:0000313" key="3">
    <source>
        <dbReference type="Proteomes" id="UP000521943"/>
    </source>
</evidence>
<feature type="compositionally biased region" description="Low complexity" evidence="1">
    <location>
        <begin position="669"/>
        <end position="679"/>
    </location>
</feature>
<organism evidence="2 3">
    <name type="scientific">Ephemerocybe angulata</name>
    <dbReference type="NCBI Taxonomy" id="980116"/>
    <lineage>
        <taxon>Eukaryota</taxon>
        <taxon>Fungi</taxon>
        <taxon>Dikarya</taxon>
        <taxon>Basidiomycota</taxon>
        <taxon>Agaricomycotina</taxon>
        <taxon>Agaricomycetes</taxon>
        <taxon>Agaricomycetidae</taxon>
        <taxon>Agaricales</taxon>
        <taxon>Agaricineae</taxon>
        <taxon>Psathyrellaceae</taxon>
        <taxon>Ephemerocybe</taxon>
    </lineage>
</organism>
<name>A0A8H6M4A0_9AGAR</name>
<feature type="compositionally biased region" description="Polar residues" evidence="1">
    <location>
        <begin position="235"/>
        <end position="248"/>
    </location>
</feature>
<dbReference type="EMBL" id="JACGCI010000053">
    <property type="protein sequence ID" value="KAF6750947.1"/>
    <property type="molecule type" value="Genomic_DNA"/>
</dbReference>
<feature type="region of interest" description="Disordered" evidence="1">
    <location>
        <begin position="929"/>
        <end position="960"/>
    </location>
</feature>
<feature type="compositionally biased region" description="Basic and acidic residues" evidence="1">
    <location>
        <begin position="939"/>
        <end position="955"/>
    </location>
</feature>
<feature type="compositionally biased region" description="Polar residues" evidence="1">
    <location>
        <begin position="525"/>
        <end position="562"/>
    </location>
</feature>
<comment type="caution">
    <text evidence="2">The sequence shown here is derived from an EMBL/GenBank/DDBJ whole genome shotgun (WGS) entry which is preliminary data.</text>
</comment>
<protein>
    <submittedName>
        <fullName evidence="2">Uncharacterized protein</fullName>
    </submittedName>
</protein>
<reference evidence="2 3" key="1">
    <citation type="submission" date="2020-07" db="EMBL/GenBank/DDBJ databases">
        <title>Comparative genomics of pyrophilous fungi reveals a link between fire events and developmental genes.</title>
        <authorList>
            <consortium name="DOE Joint Genome Institute"/>
            <person name="Steindorff A.S."/>
            <person name="Carver A."/>
            <person name="Calhoun S."/>
            <person name="Stillman K."/>
            <person name="Liu H."/>
            <person name="Lipzen A."/>
            <person name="Pangilinan J."/>
            <person name="Labutti K."/>
            <person name="Bruns T.D."/>
            <person name="Grigoriev I.V."/>
        </authorList>
    </citation>
    <scope>NUCLEOTIDE SEQUENCE [LARGE SCALE GENOMIC DNA]</scope>
    <source>
        <strain evidence="2 3">CBS 144469</strain>
    </source>
</reference>
<feature type="region of interest" description="Disordered" evidence="1">
    <location>
        <begin position="220"/>
        <end position="292"/>
    </location>
</feature>
<feature type="compositionally biased region" description="Basic and acidic residues" evidence="1">
    <location>
        <begin position="649"/>
        <end position="660"/>
    </location>
</feature>
<feature type="region of interest" description="Disordered" evidence="1">
    <location>
        <begin position="1"/>
        <end position="129"/>
    </location>
</feature>
<feature type="region of interest" description="Disordered" evidence="1">
    <location>
        <begin position="157"/>
        <end position="183"/>
    </location>
</feature>
<dbReference type="Proteomes" id="UP000521943">
    <property type="component" value="Unassembled WGS sequence"/>
</dbReference>
<evidence type="ECO:0000256" key="1">
    <source>
        <dbReference type="SAM" id="MobiDB-lite"/>
    </source>
</evidence>
<feature type="compositionally biased region" description="Basic residues" evidence="1">
    <location>
        <begin position="690"/>
        <end position="701"/>
    </location>
</feature>
<keyword evidence="3" id="KW-1185">Reference proteome</keyword>
<feature type="compositionally biased region" description="Polar residues" evidence="1">
    <location>
        <begin position="99"/>
        <end position="109"/>
    </location>
</feature>
<dbReference type="AlphaFoldDB" id="A0A8H6M4A0"/>
<feature type="compositionally biased region" description="Polar residues" evidence="1">
    <location>
        <begin position="490"/>
        <end position="501"/>
    </location>
</feature>
<feature type="region of interest" description="Disordered" evidence="1">
    <location>
        <begin position="633"/>
        <end position="716"/>
    </location>
</feature>
<sequence length="1015" mass="114218">MPARRPRRQERPTTSHEGSSEGSVAPPYPGGQAPPPYSGDASNQSESRHSREEEDGSDSEDDSEARRSLLFEPASNVSLAMPGQMPRTEPRAPARSGTPPRNSPSSRGNGSPALAAPRPMAPSRNENAPAAARTFANFRATSPAPNTTFTFGEFAKQVGPTDERSPTPSDNMFFRPSPTNPFNSRVYQPHSNLEAQPNTKPEVKIEPISSIWSQIANGSKYEGTRPHATEGARTGEQNNLSRPIQSISAYPRSSYMPMSATPLSPIRENQDSGGAGSRQTFLEPKPDSQDDGTFSVTLEPLRKVGLPLLDGTYVETERMEETILEIPTCLSTTTFSRGGTDGFAGIVGRYYTAVRYAEDALKRKIPTGRHFDCPEAREFFSGEYAALNELLTHIWRYTSEAGRKGYRVDTDRWREFSTRMDEIRDHTKEALMQSGEGILNAPRWGPTGRVVDIWDLNDFEILSVGFRAETELFLNKVTKAVLEQSKRQKSTSPEPASSTERNAGAKKDKGKQPMYSYGTAHHSQDVSNSAHSRSENNLNPRSQPAPSRNPTQIPNPFLSASNGLAPAERNNFTAREQVEVNNNPFMIPSATRGNFVESASYRPTNNVTQSIYGSVRNESTSHRFQQMLQPLYPAKDRHSQNTQATEPVDDSHPTENRESQVRFSNYGLGPSDSPSSSSSESDDEGEKRGPRAPRNRPRSGKKIVISKDSISQRMDEPRVDTRLKVEMIPKWDGDLDNLGRWVIKLNSLALQSKRVCKQMGSLVPTRLEGSAERWYYSLHISVRAKIETSWETLRDAICQYYMNRTYMEKQKARANRATYRDHANPKETPSEYFIRKMELLQLAYQYNDRELIHEILSGAPTHWSTILTPHIYFTIEEIQTAVKYHEDVLMQYDLPRSNFSNNGPSRSYNRNPFYGNFKNSQARTNLVGATENTKPPQFPKDDSNISKRGTPESKGGRPCRHCGSGKHWDYECRHSRRGERKARANFIELDNEEIEAQRAYDDLYYNLESEEETDF</sequence>
<feature type="region of interest" description="Disordered" evidence="1">
    <location>
        <begin position="483"/>
        <end position="564"/>
    </location>
</feature>
<evidence type="ECO:0000313" key="2">
    <source>
        <dbReference type="EMBL" id="KAF6750947.1"/>
    </source>
</evidence>
<proteinExistence type="predicted"/>
<feature type="compositionally biased region" description="Acidic residues" evidence="1">
    <location>
        <begin position="53"/>
        <end position="63"/>
    </location>
</feature>
<feature type="compositionally biased region" description="Pro residues" evidence="1">
    <location>
        <begin position="26"/>
        <end position="37"/>
    </location>
</feature>
<accession>A0A8H6M4A0</accession>
<dbReference type="OrthoDB" id="3062456at2759"/>
<gene>
    <name evidence="2" type="ORF">DFP72DRAFT_1071806</name>
</gene>